<organism evidence="1 2">
    <name type="scientific">Mycena maculata</name>
    <dbReference type="NCBI Taxonomy" id="230809"/>
    <lineage>
        <taxon>Eukaryota</taxon>
        <taxon>Fungi</taxon>
        <taxon>Dikarya</taxon>
        <taxon>Basidiomycota</taxon>
        <taxon>Agaricomycotina</taxon>
        <taxon>Agaricomycetes</taxon>
        <taxon>Agaricomycetidae</taxon>
        <taxon>Agaricales</taxon>
        <taxon>Marasmiineae</taxon>
        <taxon>Mycenaceae</taxon>
        <taxon>Mycena</taxon>
    </lineage>
</organism>
<evidence type="ECO:0000313" key="1">
    <source>
        <dbReference type="EMBL" id="KAJ7750437.1"/>
    </source>
</evidence>
<gene>
    <name evidence="1" type="ORF">DFH07DRAFT_547879</name>
</gene>
<name>A0AAD7N7S9_9AGAR</name>
<proteinExistence type="predicted"/>
<dbReference type="EMBL" id="JARJLG010000082">
    <property type="protein sequence ID" value="KAJ7750437.1"/>
    <property type="molecule type" value="Genomic_DNA"/>
</dbReference>
<sequence length="85" mass="9482">MKILVTQALFFVSARIRPIPYPRMRNADIPIRDTEVLHGGLIQMGPRTTQRGGDIFPTSYELSVMDNLQLADGMLLPMPIALDVS</sequence>
<accession>A0AAD7N7S9</accession>
<dbReference type="AlphaFoldDB" id="A0AAD7N7S9"/>
<keyword evidence="2" id="KW-1185">Reference proteome</keyword>
<reference evidence="1" key="1">
    <citation type="submission" date="2023-03" db="EMBL/GenBank/DDBJ databases">
        <title>Massive genome expansion in bonnet fungi (Mycena s.s.) driven by repeated elements and novel gene families across ecological guilds.</title>
        <authorList>
            <consortium name="Lawrence Berkeley National Laboratory"/>
            <person name="Harder C.B."/>
            <person name="Miyauchi S."/>
            <person name="Viragh M."/>
            <person name="Kuo A."/>
            <person name="Thoen E."/>
            <person name="Andreopoulos B."/>
            <person name="Lu D."/>
            <person name="Skrede I."/>
            <person name="Drula E."/>
            <person name="Henrissat B."/>
            <person name="Morin E."/>
            <person name="Kohler A."/>
            <person name="Barry K."/>
            <person name="LaButti K."/>
            <person name="Morin E."/>
            <person name="Salamov A."/>
            <person name="Lipzen A."/>
            <person name="Mereny Z."/>
            <person name="Hegedus B."/>
            <person name="Baldrian P."/>
            <person name="Stursova M."/>
            <person name="Weitz H."/>
            <person name="Taylor A."/>
            <person name="Grigoriev I.V."/>
            <person name="Nagy L.G."/>
            <person name="Martin F."/>
            <person name="Kauserud H."/>
        </authorList>
    </citation>
    <scope>NUCLEOTIDE SEQUENCE</scope>
    <source>
        <strain evidence="1">CBHHK188m</strain>
    </source>
</reference>
<evidence type="ECO:0000313" key="2">
    <source>
        <dbReference type="Proteomes" id="UP001215280"/>
    </source>
</evidence>
<protein>
    <submittedName>
        <fullName evidence="1">Uncharacterized protein</fullName>
    </submittedName>
</protein>
<comment type="caution">
    <text evidence="1">The sequence shown here is derived from an EMBL/GenBank/DDBJ whole genome shotgun (WGS) entry which is preliminary data.</text>
</comment>
<dbReference type="Proteomes" id="UP001215280">
    <property type="component" value="Unassembled WGS sequence"/>
</dbReference>